<reference evidence="3" key="1">
    <citation type="journal article" date="2013" name="Genome Announc.">
        <title>Draft genome sequence of the ascomycete Phaeoacremonium aleophilum strain UCR-PA7, a causal agent of the esca disease complex in grapevines.</title>
        <authorList>
            <person name="Blanco-Ulate B."/>
            <person name="Rolshausen P."/>
            <person name="Cantu D."/>
        </authorList>
    </citation>
    <scope>NUCLEOTIDE SEQUENCE [LARGE SCALE GENOMIC DNA]</scope>
    <source>
        <strain evidence="3">UCR-PA7</strain>
    </source>
</reference>
<dbReference type="RefSeq" id="XP_007910931.1">
    <property type="nucleotide sequence ID" value="XM_007912740.1"/>
</dbReference>
<accession>R8BYL6</accession>
<dbReference type="EMBL" id="KB932780">
    <property type="protein sequence ID" value="EOO04369.1"/>
    <property type="molecule type" value="Genomic_DNA"/>
</dbReference>
<dbReference type="OrthoDB" id="3498215at2759"/>
<gene>
    <name evidence="2" type="ORF">UCRPA7_142</name>
</gene>
<dbReference type="eggNOG" id="ENOG502SE9E">
    <property type="taxonomic scope" value="Eukaryota"/>
</dbReference>
<name>R8BYL6_PHAM7</name>
<protein>
    <submittedName>
        <fullName evidence="2">Putative c6 finger domain-containing protein</fullName>
    </submittedName>
</protein>
<dbReference type="AlphaFoldDB" id="R8BYL6"/>
<feature type="region of interest" description="Disordered" evidence="1">
    <location>
        <begin position="119"/>
        <end position="141"/>
    </location>
</feature>
<dbReference type="Proteomes" id="UP000014074">
    <property type="component" value="Unassembled WGS sequence"/>
</dbReference>
<keyword evidence="3" id="KW-1185">Reference proteome</keyword>
<dbReference type="GeneID" id="19321566"/>
<feature type="compositionally biased region" description="Polar residues" evidence="1">
    <location>
        <begin position="122"/>
        <end position="141"/>
    </location>
</feature>
<evidence type="ECO:0000313" key="3">
    <source>
        <dbReference type="Proteomes" id="UP000014074"/>
    </source>
</evidence>
<evidence type="ECO:0000313" key="2">
    <source>
        <dbReference type="EMBL" id="EOO04369.1"/>
    </source>
</evidence>
<proteinExistence type="predicted"/>
<organism evidence="2 3">
    <name type="scientific">Phaeoacremonium minimum (strain UCR-PA7)</name>
    <name type="common">Esca disease fungus</name>
    <name type="synonym">Togninia minima</name>
    <dbReference type="NCBI Taxonomy" id="1286976"/>
    <lineage>
        <taxon>Eukaryota</taxon>
        <taxon>Fungi</taxon>
        <taxon>Dikarya</taxon>
        <taxon>Ascomycota</taxon>
        <taxon>Pezizomycotina</taxon>
        <taxon>Sordariomycetes</taxon>
        <taxon>Sordariomycetidae</taxon>
        <taxon>Togniniales</taxon>
        <taxon>Togniniaceae</taxon>
        <taxon>Phaeoacremonium</taxon>
    </lineage>
</organism>
<dbReference type="HOGENOM" id="CLU_026660_3_0_1"/>
<dbReference type="KEGG" id="tmn:UCRPA7_142"/>
<evidence type="ECO:0000256" key="1">
    <source>
        <dbReference type="SAM" id="MobiDB-lite"/>
    </source>
</evidence>
<sequence length="376" mass="40943">MGRPRKRPLVEVEEGAKVDEPVIVPANDSAMDIDTSFLDPDVSQFSFLDMLGPEFMSNPQPGPQSQKIDSKGVRANKGIWHFDIGDIDFNPNPLAAPEPPLLNQDEVLPMPEIDLGFWEKTPSLSSQGGTPPDSNSATSGVPPTGNCGCLASLYLALDSLQRLPNKVAPAMGVARNAAKAAHDAIQCPVCSPPFVNHAELVPLSSFQNMMLLGALLPSTANAYRQILVMIDEETARATAEGRELTFMMNEYGGVWGSLSDKVCGAEERLNNAPMEPNMWRLAVRAFLKTDVYGIKPMAEGGPSCMPTCHQLGLKDVVVMMEERSRRRHEQMDELVAKGFIRPQPGCVHPFPTPGEKPTCMRIIDIAKQAIDQLNIA</sequence>